<keyword evidence="2" id="KW-1185">Reference proteome</keyword>
<reference evidence="2" key="1">
    <citation type="submission" date="2016-09" db="EMBL/GenBank/DDBJ databases">
        <authorList>
            <person name="Varghese N."/>
            <person name="Submissions S."/>
        </authorList>
    </citation>
    <scope>NUCLEOTIDE SEQUENCE [LARGE SCALE GENOMIC DNA]</scope>
    <source>
        <strain evidence="2">S5</strain>
    </source>
</reference>
<proteinExistence type="predicted"/>
<dbReference type="EMBL" id="FMYI01000008">
    <property type="protein sequence ID" value="SDC42679.1"/>
    <property type="molecule type" value="Genomic_DNA"/>
</dbReference>
<dbReference type="AlphaFoldDB" id="A0A1G6LHH5"/>
<dbReference type="STRING" id="1612202.SAMN05421734_10884"/>
<dbReference type="OrthoDB" id="2221833at2"/>
<evidence type="ECO:0000313" key="2">
    <source>
        <dbReference type="Proteomes" id="UP000242949"/>
    </source>
</evidence>
<dbReference type="InterPro" id="IPR046905">
    <property type="entry name" value="ABC-3C_MC1"/>
</dbReference>
<protein>
    <submittedName>
        <fullName evidence="1">Uncharacterized protein</fullName>
    </submittedName>
</protein>
<dbReference type="Pfam" id="PF20289">
    <property type="entry name" value="MComp1"/>
    <property type="match status" value="1"/>
</dbReference>
<gene>
    <name evidence="1" type="ORF">SAMN05421734_10884</name>
</gene>
<name>A0A1G6LHH5_9BACI</name>
<sequence>MEDILAEIFYENEFEIVKDAGEFKFLQKNNQEYFFTASYKEDDLEGFFTSDKTDKMINTQGELNGKNEDINKNTSLIIYVKTNDLEEFFRNNKRIIYKIEEDEYYFRKYVIAYTEGSIKKIKNSKAVVQIIKEVLLDSERMDQFEKIYYEDEEFFFVIQLYVKLSFLIYEIADKPYISIQKRMKDNIVNRGLLNKYQLIHSWIDKNLSILNNEEEKQYLEQLKNSFLNTEKDEEILLNFFDELEEKTNEDS</sequence>
<dbReference type="Proteomes" id="UP000242949">
    <property type="component" value="Unassembled WGS sequence"/>
</dbReference>
<organism evidence="1 2">
    <name type="scientific">Pelagirhabdus alkalitolerans</name>
    <dbReference type="NCBI Taxonomy" id="1612202"/>
    <lineage>
        <taxon>Bacteria</taxon>
        <taxon>Bacillati</taxon>
        <taxon>Bacillota</taxon>
        <taxon>Bacilli</taxon>
        <taxon>Bacillales</taxon>
        <taxon>Bacillaceae</taxon>
        <taxon>Pelagirhabdus</taxon>
    </lineage>
</organism>
<dbReference type="RefSeq" id="WP_090796489.1">
    <property type="nucleotide sequence ID" value="NZ_FMYI01000008.1"/>
</dbReference>
<evidence type="ECO:0000313" key="1">
    <source>
        <dbReference type="EMBL" id="SDC42679.1"/>
    </source>
</evidence>
<accession>A0A1G6LHH5</accession>